<dbReference type="OrthoDB" id="1815931at2"/>
<dbReference type="EMBL" id="CP002403">
    <property type="protein sequence ID" value="ADU22826.1"/>
    <property type="molecule type" value="Genomic_DNA"/>
</dbReference>
<proteinExistence type="predicted"/>
<keyword evidence="1" id="KW-1133">Transmembrane helix</keyword>
<dbReference type="PANTHER" id="PTHR37804:SF1">
    <property type="entry name" value="CDAA REGULATORY PROTEIN CDAR"/>
    <property type="match status" value="1"/>
</dbReference>
<dbReference type="Proteomes" id="UP000006919">
    <property type="component" value="Chromosome"/>
</dbReference>
<dbReference type="STRING" id="697329.Rumal_2346"/>
<dbReference type="Gene3D" id="2.170.120.40">
    <property type="entry name" value="YbbR-like domain"/>
    <property type="match status" value="1"/>
</dbReference>
<dbReference type="InterPro" id="IPR053154">
    <property type="entry name" value="c-di-AMP_regulator"/>
</dbReference>
<evidence type="ECO:0008006" key="4">
    <source>
        <dbReference type="Google" id="ProtNLM"/>
    </source>
</evidence>
<dbReference type="KEGG" id="ral:Rumal_2346"/>
<dbReference type="AlphaFoldDB" id="E6UDE3"/>
<feature type="transmembrane region" description="Helical" evidence="1">
    <location>
        <begin position="27"/>
        <end position="44"/>
    </location>
</feature>
<sequence>MEEVKENVRNTGISKKIRNIKNKGTDLSLRILAFIIAVIAWFIMSITQFPTINKTITGVHVDFSMNGTIAEDKGLAALNYKDLTVDVEIKGMNYEIGTYTENDLIATVNLDNVTKEGTYKLDIDVKSSHTTDRCTIVSVLPESIEVEFDRITQKTIDVTPEAPLISAEEGYTLKETSVSPKEISIGGPKNELDKIEKVSARISKSKKLSEDTPMQAEDLIFYDADGNKLDSSKFTFSKASEFNVNFVIYKKKVLNLSVDIGSTPDGFDKSSIPIKLSQDKISVITPHLDEPDEEDISLGTIPLSSIDLKRVFNFKIPLNTGEVNMSGNDSIAVSFDKKGYTSASFTLYADNIELIGTPSDFESEIDNEKIPNVVLYGPEDVISTLTDEEIYASVSLSDIKESGSYTKELMIYAKDRKNVWCFGSNEVQITVSKPRINESSESDIS</sequence>
<reference evidence="2 3" key="1">
    <citation type="journal article" date="2011" name="J. Bacteriol.">
        <title>Complete genome of the cellulolytic ruminal bacterium Ruminococcus albus 7.</title>
        <authorList>
            <person name="Suen G."/>
            <person name="Stevenson D.M."/>
            <person name="Bruce D.C."/>
            <person name="Chertkov O."/>
            <person name="Copeland A."/>
            <person name="Cheng J.F."/>
            <person name="Detter C."/>
            <person name="Detter J.C."/>
            <person name="Goodwin L.A."/>
            <person name="Han C.S."/>
            <person name="Hauser L.J."/>
            <person name="Ivanova N.N."/>
            <person name="Kyrpides N.C."/>
            <person name="Land M.L."/>
            <person name="Lapidus A."/>
            <person name="Lucas S."/>
            <person name="Ovchinnikova G."/>
            <person name="Pitluck S."/>
            <person name="Tapia R."/>
            <person name="Woyke T."/>
            <person name="Boyum J."/>
            <person name="Mead D."/>
            <person name="Weimer P.J."/>
        </authorList>
    </citation>
    <scope>NUCLEOTIDE SEQUENCE [LARGE SCALE GENOMIC DNA]</scope>
    <source>
        <strain evidence="3">ATCC 27210 / DSM 20455 / JCM 14654 / NCDO 2250 / 7</strain>
    </source>
</reference>
<name>E6UDE3_RUMA7</name>
<protein>
    <recommendedName>
        <fullName evidence="4">YbbR-like protein</fullName>
    </recommendedName>
</protein>
<accession>E6UDE3</accession>
<dbReference type="Pfam" id="PF07949">
    <property type="entry name" value="YbbR"/>
    <property type="match status" value="1"/>
</dbReference>
<dbReference type="eggNOG" id="COG4856">
    <property type="taxonomic scope" value="Bacteria"/>
</dbReference>
<gene>
    <name evidence="2" type="ordered locus">Rumal_2346</name>
</gene>
<dbReference type="RefSeq" id="WP_013498961.1">
    <property type="nucleotide sequence ID" value="NC_014833.1"/>
</dbReference>
<evidence type="ECO:0000256" key="1">
    <source>
        <dbReference type="SAM" id="Phobius"/>
    </source>
</evidence>
<keyword evidence="1" id="KW-0812">Transmembrane</keyword>
<organism evidence="2 3">
    <name type="scientific">Ruminococcus albus (strain ATCC 27210 / DSM 20455 / JCM 14654 / NCDO 2250 / 7)</name>
    <dbReference type="NCBI Taxonomy" id="697329"/>
    <lineage>
        <taxon>Bacteria</taxon>
        <taxon>Bacillati</taxon>
        <taxon>Bacillota</taxon>
        <taxon>Clostridia</taxon>
        <taxon>Eubacteriales</taxon>
        <taxon>Oscillospiraceae</taxon>
        <taxon>Ruminococcus</taxon>
    </lineage>
</organism>
<dbReference type="HOGENOM" id="CLU_051130_1_0_9"/>
<evidence type="ECO:0000313" key="2">
    <source>
        <dbReference type="EMBL" id="ADU22826.1"/>
    </source>
</evidence>
<dbReference type="InterPro" id="IPR012505">
    <property type="entry name" value="YbbR"/>
</dbReference>
<dbReference type="PANTHER" id="PTHR37804">
    <property type="entry name" value="CDAA REGULATORY PROTEIN CDAR"/>
    <property type="match status" value="1"/>
</dbReference>
<evidence type="ECO:0000313" key="3">
    <source>
        <dbReference type="Proteomes" id="UP000006919"/>
    </source>
</evidence>
<dbReference type="Gene3D" id="2.170.120.30">
    <property type="match status" value="2"/>
</dbReference>
<keyword evidence="1" id="KW-0472">Membrane</keyword>